<reference evidence="1" key="1">
    <citation type="submission" date="2022-04" db="EMBL/GenBank/DDBJ databases">
        <title>Jade perch genome.</title>
        <authorList>
            <person name="Chao B."/>
        </authorList>
    </citation>
    <scope>NUCLEOTIDE SEQUENCE</scope>
    <source>
        <strain evidence="1">CB-2022</strain>
    </source>
</reference>
<name>A0ACB8W2Y4_9TELE</name>
<dbReference type="Proteomes" id="UP000831701">
    <property type="component" value="Chromosome 15"/>
</dbReference>
<accession>A0ACB8W2Y4</accession>
<sequence length="122" mass="13739">MDTAFCKALGATPSLSSGYHPQPNGQTERANQSLKTALRCVAARNPASWSTQLAWVEYAHNSLTPLHWLQEEDTAFPCPSPPPQMPRSLARALEPFDWLLCLFLYKKMQEVVSLDIYLFISQ</sequence>
<proteinExistence type="predicted"/>
<protein>
    <submittedName>
        <fullName evidence="1">Uncharacterized protein</fullName>
    </submittedName>
</protein>
<keyword evidence="2" id="KW-1185">Reference proteome</keyword>
<evidence type="ECO:0000313" key="1">
    <source>
        <dbReference type="EMBL" id="KAI3361813.1"/>
    </source>
</evidence>
<gene>
    <name evidence="1" type="ORF">L3Q82_001973</name>
</gene>
<comment type="caution">
    <text evidence="1">The sequence shown here is derived from an EMBL/GenBank/DDBJ whole genome shotgun (WGS) entry which is preliminary data.</text>
</comment>
<dbReference type="EMBL" id="CM041545">
    <property type="protein sequence ID" value="KAI3361813.1"/>
    <property type="molecule type" value="Genomic_DNA"/>
</dbReference>
<evidence type="ECO:0000313" key="2">
    <source>
        <dbReference type="Proteomes" id="UP000831701"/>
    </source>
</evidence>
<organism evidence="1 2">
    <name type="scientific">Scortum barcoo</name>
    <name type="common">barcoo grunter</name>
    <dbReference type="NCBI Taxonomy" id="214431"/>
    <lineage>
        <taxon>Eukaryota</taxon>
        <taxon>Metazoa</taxon>
        <taxon>Chordata</taxon>
        <taxon>Craniata</taxon>
        <taxon>Vertebrata</taxon>
        <taxon>Euteleostomi</taxon>
        <taxon>Actinopterygii</taxon>
        <taxon>Neopterygii</taxon>
        <taxon>Teleostei</taxon>
        <taxon>Neoteleostei</taxon>
        <taxon>Acanthomorphata</taxon>
        <taxon>Eupercaria</taxon>
        <taxon>Centrarchiformes</taxon>
        <taxon>Terapontoidei</taxon>
        <taxon>Terapontidae</taxon>
        <taxon>Scortum</taxon>
    </lineage>
</organism>